<dbReference type="PRINTS" id="PR00412">
    <property type="entry name" value="EPOXHYDRLASE"/>
</dbReference>
<dbReference type="InterPro" id="IPR029058">
    <property type="entry name" value="AB_hydrolase_fold"/>
</dbReference>
<evidence type="ECO:0000313" key="5">
    <source>
        <dbReference type="Proteomes" id="UP000053424"/>
    </source>
</evidence>
<dbReference type="PANTHER" id="PTHR43329">
    <property type="entry name" value="EPOXIDE HYDROLASE"/>
    <property type="match status" value="1"/>
</dbReference>
<dbReference type="OrthoDB" id="408373at2759"/>
<dbReference type="Gene3D" id="3.40.50.1820">
    <property type="entry name" value="alpha/beta hydrolase"/>
    <property type="match status" value="1"/>
</dbReference>
<dbReference type="Pfam" id="PF00561">
    <property type="entry name" value="Abhydrolase_1"/>
    <property type="match status" value="1"/>
</dbReference>
<organism evidence="4 5">
    <name type="scientific">Hebeloma cylindrosporum</name>
    <dbReference type="NCBI Taxonomy" id="76867"/>
    <lineage>
        <taxon>Eukaryota</taxon>
        <taxon>Fungi</taxon>
        <taxon>Dikarya</taxon>
        <taxon>Basidiomycota</taxon>
        <taxon>Agaricomycotina</taxon>
        <taxon>Agaricomycetes</taxon>
        <taxon>Agaricomycetidae</taxon>
        <taxon>Agaricales</taxon>
        <taxon>Agaricineae</taxon>
        <taxon>Hymenogastraceae</taxon>
        <taxon>Hebeloma</taxon>
    </lineage>
</organism>
<accession>A0A0C3CVK8</accession>
<comment type="similarity">
    <text evidence="2">Belongs to the AB hydrolase superfamily. Epoxide hydrolase family.</text>
</comment>
<protein>
    <recommendedName>
        <fullName evidence="3">AB hydrolase-1 domain-containing protein</fullName>
    </recommendedName>
</protein>
<keyword evidence="5" id="KW-1185">Reference proteome</keyword>
<keyword evidence="1" id="KW-0378">Hydrolase</keyword>
<dbReference type="EMBL" id="KN831769">
    <property type="protein sequence ID" value="KIM47891.1"/>
    <property type="molecule type" value="Genomic_DNA"/>
</dbReference>
<dbReference type="InterPro" id="IPR000073">
    <property type="entry name" value="AB_hydrolase_1"/>
</dbReference>
<proteinExistence type="inferred from homology"/>
<feature type="domain" description="AB hydrolase-1" evidence="3">
    <location>
        <begin position="40"/>
        <end position="157"/>
    </location>
</feature>
<gene>
    <name evidence="4" type="ORF">M413DRAFT_439573</name>
</gene>
<dbReference type="Proteomes" id="UP000053424">
    <property type="component" value="Unassembled WGS sequence"/>
</dbReference>
<evidence type="ECO:0000259" key="3">
    <source>
        <dbReference type="Pfam" id="PF00561"/>
    </source>
</evidence>
<name>A0A0C3CVK8_HEBCY</name>
<dbReference type="SUPFAM" id="SSF53474">
    <property type="entry name" value="alpha/beta-Hydrolases"/>
    <property type="match status" value="1"/>
</dbReference>
<dbReference type="AlphaFoldDB" id="A0A0C3CVK8"/>
<dbReference type="HOGENOM" id="CLU_020336_7_0_1"/>
<dbReference type="GO" id="GO:0016787">
    <property type="term" value="F:hydrolase activity"/>
    <property type="evidence" value="ECO:0007669"/>
    <property type="project" value="UniProtKB-KW"/>
</dbReference>
<sequence>MDATFYKNLKTSRGMLYSYYQRAPTADVLSSFDPNDPPLPALLFLHGFPTSSRLWKHQISFFLERGFTVCAPDLLGLGNTSKPTDTDAYRSSLICKDIVEILEAETMDRVIAIGHDLGSKIVSRMANFFPERFIAYAFLAAPYSAPRPMSKIDYTLRMTKKMCGYELCGHLLFYAEDDADQLIENRLDSFFSAIFPDDPKMGVTQVAPIGALKSWLQRGDMAKLAPYIEPEDLAMWRNTISREGIRPALCWHKALVTGINADDDKRALNKVRSYHTPG</sequence>
<evidence type="ECO:0000313" key="4">
    <source>
        <dbReference type="EMBL" id="KIM47891.1"/>
    </source>
</evidence>
<evidence type="ECO:0000256" key="1">
    <source>
        <dbReference type="ARBA" id="ARBA00022801"/>
    </source>
</evidence>
<reference evidence="5" key="2">
    <citation type="submission" date="2015-01" db="EMBL/GenBank/DDBJ databases">
        <title>Evolutionary Origins and Diversification of the Mycorrhizal Mutualists.</title>
        <authorList>
            <consortium name="DOE Joint Genome Institute"/>
            <consortium name="Mycorrhizal Genomics Consortium"/>
            <person name="Kohler A."/>
            <person name="Kuo A."/>
            <person name="Nagy L.G."/>
            <person name="Floudas D."/>
            <person name="Copeland A."/>
            <person name="Barry K.W."/>
            <person name="Cichocki N."/>
            <person name="Veneault-Fourrey C."/>
            <person name="LaButti K."/>
            <person name="Lindquist E.A."/>
            <person name="Lipzen A."/>
            <person name="Lundell T."/>
            <person name="Morin E."/>
            <person name="Murat C."/>
            <person name="Riley R."/>
            <person name="Ohm R."/>
            <person name="Sun H."/>
            <person name="Tunlid A."/>
            <person name="Henrissat B."/>
            <person name="Grigoriev I.V."/>
            <person name="Hibbett D.S."/>
            <person name="Martin F."/>
        </authorList>
    </citation>
    <scope>NUCLEOTIDE SEQUENCE [LARGE SCALE GENOMIC DNA]</scope>
    <source>
        <strain evidence="5">h7</strain>
    </source>
</reference>
<evidence type="ECO:0000256" key="2">
    <source>
        <dbReference type="ARBA" id="ARBA00038334"/>
    </source>
</evidence>
<reference evidence="4 5" key="1">
    <citation type="submission" date="2014-04" db="EMBL/GenBank/DDBJ databases">
        <authorList>
            <consortium name="DOE Joint Genome Institute"/>
            <person name="Kuo A."/>
            <person name="Gay G."/>
            <person name="Dore J."/>
            <person name="Kohler A."/>
            <person name="Nagy L.G."/>
            <person name="Floudas D."/>
            <person name="Copeland A."/>
            <person name="Barry K.W."/>
            <person name="Cichocki N."/>
            <person name="Veneault-Fourrey C."/>
            <person name="LaButti K."/>
            <person name="Lindquist E.A."/>
            <person name="Lipzen A."/>
            <person name="Lundell T."/>
            <person name="Morin E."/>
            <person name="Murat C."/>
            <person name="Sun H."/>
            <person name="Tunlid A."/>
            <person name="Henrissat B."/>
            <person name="Grigoriev I.V."/>
            <person name="Hibbett D.S."/>
            <person name="Martin F."/>
            <person name="Nordberg H.P."/>
            <person name="Cantor M.N."/>
            <person name="Hua S.X."/>
        </authorList>
    </citation>
    <scope>NUCLEOTIDE SEQUENCE [LARGE SCALE GENOMIC DNA]</scope>
    <source>
        <strain evidence="5">h7</strain>
    </source>
</reference>
<dbReference type="STRING" id="686832.A0A0C3CVK8"/>
<dbReference type="InterPro" id="IPR000639">
    <property type="entry name" value="Epox_hydrolase-like"/>
</dbReference>